<feature type="transmembrane region" description="Helical" evidence="5">
    <location>
        <begin position="33"/>
        <end position="58"/>
    </location>
</feature>
<evidence type="ECO:0000259" key="6">
    <source>
        <dbReference type="Pfam" id="PF04335"/>
    </source>
</evidence>
<dbReference type="Pfam" id="PF04335">
    <property type="entry name" value="VirB8"/>
    <property type="match status" value="1"/>
</dbReference>
<dbReference type="GO" id="GO:0016020">
    <property type="term" value="C:membrane"/>
    <property type="evidence" value="ECO:0007669"/>
    <property type="project" value="UniProtKB-SubCell"/>
</dbReference>
<keyword evidence="2 5" id="KW-0812">Transmembrane</keyword>
<dbReference type="Proteomes" id="UP000001868">
    <property type="component" value="Plasmid pHLK1"/>
</dbReference>
<keyword evidence="7" id="KW-0614">Plasmid</keyword>
<evidence type="ECO:0000313" key="7">
    <source>
        <dbReference type="EMBL" id="ACG79956.1"/>
    </source>
</evidence>
<comment type="subcellular location">
    <subcellularLocation>
        <location evidence="1">Membrane</location>
        <topology evidence="1">Single-pass membrane protein</topology>
    </subcellularLocation>
</comment>
<evidence type="ECO:0000256" key="4">
    <source>
        <dbReference type="ARBA" id="ARBA00023136"/>
    </source>
</evidence>
<evidence type="ECO:0000256" key="3">
    <source>
        <dbReference type="ARBA" id="ARBA00022989"/>
    </source>
</evidence>
<evidence type="ECO:0000313" key="8">
    <source>
        <dbReference type="Proteomes" id="UP000001868"/>
    </source>
</evidence>
<dbReference type="InterPro" id="IPR032710">
    <property type="entry name" value="NTF2-like_dom_sf"/>
</dbReference>
<name>B4RHY1_PHEZH</name>
<protein>
    <submittedName>
        <fullName evidence="7">VirB8 type IV secretion protein</fullName>
    </submittedName>
</protein>
<dbReference type="HOGENOM" id="CLU_068461_0_1_5"/>
<accession>B4RHY1</accession>
<gene>
    <name evidence="7" type="primary">virB8</name>
    <name evidence="7" type="ordered locus">PHZ_p0013</name>
</gene>
<sequence length="226" mass="25037">MTGVPANDLQAYFREARSWDQDRALAAERSRRFAWIVAGVATATAVAAIAAVTALAPLKSVSPFVVRVNQTTGAVDVMTALNGTRPTQYNEAVDKYFLAQYVRAREGWIAPAAEENFRFVSILSTPDEQERWAAAARPTNPQSPQAVYGPTGLADVQIRNISFINDRVANVRFHRTVRQATATTESDWIATVTFSYTKAPMLESDRLRNPLGFQVESYRADPEIPR</sequence>
<dbReference type="SUPFAM" id="SSF54427">
    <property type="entry name" value="NTF2-like"/>
    <property type="match status" value="1"/>
</dbReference>
<keyword evidence="3 5" id="KW-1133">Transmembrane helix</keyword>
<keyword evidence="4 5" id="KW-0472">Membrane</keyword>
<dbReference type="OrthoDB" id="7366154at2"/>
<dbReference type="eggNOG" id="COG3736">
    <property type="taxonomic scope" value="Bacteria"/>
</dbReference>
<dbReference type="KEGG" id="pzu:PHZ_p0013"/>
<dbReference type="InterPro" id="IPR026264">
    <property type="entry name" value="VirB8/PtlE"/>
</dbReference>
<evidence type="ECO:0000256" key="5">
    <source>
        <dbReference type="SAM" id="Phobius"/>
    </source>
</evidence>
<dbReference type="Gene3D" id="3.10.450.230">
    <property type="entry name" value="VirB8 protein"/>
    <property type="match status" value="1"/>
</dbReference>
<keyword evidence="8" id="KW-1185">Reference proteome</keyword>
<reference evidence="7 8" key="1">
    <citation type="journal article" date="2008" name="BMC Genomics">
        <title>Complete genome of Phenylobacterium zucineum - a novel facultative intracellular bacterium isolated from human erythroleukemia cell line K562.</title>
        <authorList>
            <person name="Luo Y."/>
            <person name="Xu X."/>
            <person name="Ding Z."/>
            <person name="Liu Z."/>
            <person name="Zhang B."/>
            <person name="Yan Z."/>
            <person name="Sun J."/>
            <person name="Hu S."/>
            <person name="Hu X."/>
        </authorList>
    </citation>
    <scope>NUCLEOTIDE SEQUENCE [LARGE SCALE GENOMIC DNA]</scope>
    <source>
        <strain evidence="8">HLK1</strain>
        <plasmid evidence="8">Plasmid pHLK1</plasmid>
    </source>
</reference>
<dbReference type="AlphaFoldDB" id="B4RHY1"/>
<evidence type="ECO:0000256" key="2">
    <source>
        <dbReference type="ARBA" id="ARBA00022692"/>
    </source>
</evidence>
<organism evidence="7 8">
    <name type="scientific">Phenylobacterium zucineum (strain HLK1)</name>
    <dbReference type="NCBI Taxonomy" id="450851"/>
    <lineage>
        <taxon>Bacteria</taxon>
        <taxon>Pseudomonadati</taxon>
        <taxon>Pseudomonadota</taxon>
        <taxon>Alphaproteobacteria</taxon>
        <taxon>Caulobacterales</taxon>
        <taxon>Caulobacteraceae</taxon>
        <taxon>Phenylobacterium</taxon>
    </lineage>
</organism>
<feature type="domain" description="Bacterial virulence protein VirB8" evidence="6">
    <location>
        <begin position="16"/>
        <end position="223"/>
    </location>
</feature>
<evidence type="ECO:0000256" key="1">
    <source>
        <dbReference type="ARBA" id="ARBA00004167"/>
    </source>
</evidence>
<dbReference type="RefSeq" id="WP_012520256.1">
    <property type="nucleotide sequence ID" value="NC_011143.1"/>
</dbReference>
<geneLocation type="plasmid" evidence="8">
    <name>pHLK1</name>
</geneLocation>
<dbReference type="CDD" id="cd16424">
    <property type="entry name" value="VirB8"/>
    <property type="match status" value="1"/>
</dbReference>
<dbReference type="InterPro" id="IPR007430">
    <property type="entry name" value="VirB8"/>
</dbReference>
<dbReference type="EMBL" id="CP000748">
    <property type="protein sequence ID" value="ACG79956.1"/>
    <property type="molecule type" value="Genomic_DNA"/>
</dbReference>
<proteinExistence type="predicted"/>
<dbReference type="PIRSF" id="PIRSF003299">
    <property type="entry name" value="VirB8_PtlE"/>
    <property type="match status" value="1"/>
</dbReference>
<dbReference type="GO" id="GO:0030255">
    <property type="term" value="P:protein secretion by the type IV secretion system"/>
    <property type="evidence" value="ECO:0007669"/>
    <property type="project" value="InterPro"/>
</dbReference>